<evidence type="ECO:0000313" key="3">
    <source>
        <dbReference type="Proteomes" id="UP000562929"/>
    </source>
</evidence>
<dbReference type="Pfam" id="PF17104">
    <property type="entry name" value="YBL010C_LAA2"/>
    <property type="match status" value="1"/>
</dbReference>
<feature type="region of interest" description="Disordered" evidence="1">
    <location>
        <begin position="270"/>
        <end position="325"/>
    </location>
</feature>
<comment type="caution">
    <text evidence="2">The sequence shown here is derived from an EMBL/GenBank/DDBJ whole genome shotgun (WGS) entry which is preliminary data.</text>
</comment>
<accession>A0A8H4QC67</accession>
<dbReference type="OrthoDB" id="5378975at2759"/>
<dbReference type="Proteomes" id="UP000562929">
    <property type="component" value="Unassembled WGS sequence"/>
</dbReference>
<protein>
    <submittedName>
        <fullName evidence="2">Uncharacterized protein</fullName>
    </submittedName>
</protein>
<dbReference type="PANTHER" id="PTHR38698">
    <property type="entry name" value="EXPRESSED PROTEIN"/>
    <property type="match status" value="1"/>
</dbReference>
<dbReference type="EMBL" id="JAACLJ010000001">
    <property type="protein sequence ID" value="KAF4594787.1"/>
    <property type="molecule type" value="Genomic_DNA"/>
</dbReference>
<dbReference type="PANTHER" id="PTHR38698:SF1">
    <property type="entry name" value="FUNGAL PROTEIN"/>
    <property type="match status" value="1"/>
</dbReference>
<name>A0A8H4QC67_9HYPO</name>
<evidence type="ECO:0000256" key="1">
    <source>
        <dbReference type="SAM" id="MobiDB-lite"/>
    </source>
</evidence>
<gene>
    <name evidence="2" type="ORF">GQ602_000400</name>
</gene>
<sequence length="399" mass="43256">MTASDSGIRHQCESSDEDDQFTDAHSVPGSPRPGSPTPKVSTVPDESPQDETSSANAPVAAAHVDSDPDDEAETPPATRNKTFPTMRHASDEESTSPSPESPDDDDDGTTEAVDAEVEDQAGTDDFGDDFDDFAEGDQDGDFDDFADGFQQAPPAATATQPQPVTLPLPIPDFQGLSPEEVVSSAEPYLTALFPPEELDYTTLPPLPKDMTVFSTPRAAPLWSQLVAPPPLAPPDWIRSRTRRLFLVSLGVPVDLDEILPASKQKKLILPSLSAPSNSPRNSGDHHSASRQRQDEANASSTSVDSQGKRTTARSRKGPPPQPELDLVAARYLCSTTDEALNGMTGGELKEHVHKLESMQDAAEKLLEYWKQRTDEKIGDRETFEGVIENLVKHARKVRK</sequence>
<feature type="region of interest" description="Disordered" evidence="1">
    <location>
        <begin position="1"/>
        <end position="172"/>
    </location>
</feature>
<feature type="compositionally biased region" description="Basic and acidic residues" evidence="1">
    <location>
        <begin position="282"/>
        <end position="295"/>
    </location>
</feature>
<evidence type="ECO:0000313" key="2">
    <source>
        <dbReference type="EMBL" id="KAF4594787.1"/>
    </source>
</evidence>
<proteinExistence type="predicted"/>
<dbReference type="AlphaFoldDB" id="A0A8H4QC67"/>
<feature type="compositionally biased region" description="Low complexity" evidence="1">
    <location>
        <begin position="147"/>
        <end position="163"/>
    </location>
</feature>
<feature type="compositionally biased region" description="Polar residues" evidence="1">
    <location>
        <begin position="296"/>
        <end position="309"/>
    </location>
</feature>
<feature type="compositionally biased region" description="Acidic residues" evidence="1">
    <location>
        <begin position="101"/>
        <end position="146"/>
    </location>
</feature>
<keyword evidence="3" id="KW-1185">Reference proteome</keyword>
<organism evidence="2 3">
    <name type="scientific">Ophiocordyceps camponoti-floridani</name>
    <dbReference type="NCBI Taxonomy" id="2030778"/>
    <lineage>
        <taxon>Eukaryota</taxon>
        <taxon>Fungi</taxon>
        <taxon>Dikarya</taxon>
        <taxon>Ascomycota</taxon>
        <taxon>Pezizomycotina</taxon>
        <taxon>Sordariomycetes</taxon>
        <taxon>Hypocreomycetidae</taxon>
        <taxon>Hypocreales</taxon>
        <taxon>Ophiocordycipitaceae</taxon>
        <taxon>Ophiocordyceps</taxon>
    </lineage>
</organism>
<reference evidence="2 3" key="1">
    <citation type="journal article" date="2020" name="G3 (Bethesda)">
        <title>Genetic Underpinnings of Host Manipulation by Ophiocordyceps as Revealed by Comparative Transcriptomics.</title>
        <authorList>
            <person name="Will I."/>
            <person name="Das B."/>
            <person name="Trinh T."/>
            <person name="Brachmann A."/>
            <person name="Ohm R.A."/>
            <person name="de Bekker C."/>
        </authorList>
    </citation>
    <scope>NUCLEOTIDE SEQUENCE [LARGE SCALE GENOMIC DNA]</scope>
    <source>
        <strain evidence="2 3">EC05</strain>
    </source>
</reference>
<dbReference type="InterPro" id="IPR031355">
    <property type="entry name" value="YBL010C/LAA2-like"/>
</dbReference>